<feature type="region of interest" description="Disordered" evidence="1">
    <location>
        <begin position="85"/>
        <end position="110"/>
    </location>
</feature>
<proteinExistence type="predicted"/>
<keyword evidence="3" id="KW-1185">Reference proteome</keyword>
<feature type="compositionally biased region" description="Basic and acidic residues" evidence="1">
    <location>
        <begin position="188"/>
        <end position="206"/>
    </location>
</feature>
<organism evidence="2 3">
    <name type="scientific">Trichostrongylus colubriformis</name>
    <name type="common">Black scour worm</name>
    <dbReference type="NCBI Taxonomy" id="6319"/>
    <lineage>
        <taxon>Eukaryota</taxon>
        <taxon>Metazoa</taxon>
        <taxon>Ecdysozoa</taxon>
        <taxon>Nematoda</taxon>
        <taxon>Chromadorea</taxon>
        <taxon>Rhabditida</taxon>
        <taxon>Rhabditina</taxon>
        <taxon>Rhabditomorpha</taxon>
        <taxon>Strongyloidea</taxon>
        <taxon>Trichostrongylidae</taxon>
        <taxon>Trichostrongylus</taxon>
    </lineage>
</organism>
<dbReference type="AlphaFoldDB" id="A0AAN8FG12"/>
<evidence type="ECO:0000256" key="1">
    <source>
        <dbReference type="SAM" id="MobiDB-lite"/>
    </source>
</evidence>
<evidence type="ECO:0000313" key="3">
    <source>
        <dbReference type="Proteomes" id="UP001331761"/>
    </source>
</evidence>
<accession>A0AAN8FG12</accession>
<protein>
    <submittedName>
        <fullName evidence="2">Uncharacterized protein</fullName>
    </submittedName>
</protein>
<name>A0AAN8FG12_TRICO</name>
<dbReference type="EMBL" id="WIXE01012817">
    <property type="protein sequence ID" value="KAK5975624.1"/>
    <property type="molecule type" value="Genomic_DNA"/>
</dbReference>
<feature type="non-terminal residue" evidence="2">
    <location>
        <position position="278"/>
    </location>
</feature>
<sequence>MEAYSKSGYGLLFISCSIAVGGCCHRMMAAINPYTHTSFVKYPTHGRKLYADDVHDDLVGVSNVFTATPTINKYIRSAESTTDIQKLPPLRPCEPSTTTAPASNRSSDAERTINKRLLTTDSMFDLKAIPSPFYGSRETETLNKKALTTESMCDIHALPCPFGGEGGTSGASTPTHERRRRRRTFSPESRRDLEHIPDPFGREYHERRRRKRTFSPESRRDLEHIPDPFGREYRHAPATPLPVMSQYAFGVDENRNFVPSQYAFDYRDPHVNWNVPPT</sequence>
<gene>
    <name evidence="2" type="ORF">GCK32_008811</name>
</gene>
<feature type="compositionally biased region" description="Basic and acidic residues" evidence="1">
    <location>
        <begin position="217"/>
        <end position="233"/>
    </location>
</feature>
<comment type="caution">
    <text evidence="2">The sequence shown here is derived from an EMBL/GenBank/DDBJ whole genome shotgun (WGS) entry which is preliminary data.</text>
</comment>
<feature type="compositionally biased region" description="Polar residues" evidence="1">
    <location>
        <begin position="95"/>
        <end position="106"/>
    </location>
</feature>
<feature type="region of interest" description="Disordered" evidence="1">
    <location>
        <begin position="162"/>
        <end position="233"/>
    </location>
</feature>
<reference evidence="2 3" key="1">
    <citation type="submission" date="2019-10" db="EMBL/GenBank/DDBJ databases">
        <title>Assembly and Annotation for the nematode Trichostrongylus colubriformis.</title>
        <authorList>
            <person name="Martin J."/>
        </authorList>
    </citation>
    <scope>NUCLEOTIDE SEQUENCE [LARGE SCALE GENOMIC DNA]</scope>
    <source>
        <strain evidence="2">G859</strain>
        <tissue evidence="2">Whole worm</tissue>
    </source>
</reference>
<dbReference type="Proteomes" id="UP001331761">
    <property type="component" value="Unassembled WGS sequence"/>
</dbReference>
<dbReference type="PROSITE" id="PS51257">
    <property type="entry name" value="PROKAR_LIPOPROTEIN"/>
    <property type="match status" value="1"/>
</dbReference>
<evidence type="ECO:0000313" key="2">
    <source>
        <dbReference type="EMBL" id="KAK5975624.1"/>
    </source>
</evidence>